<name>A0A8D8QC11_9HEMI</name>
<dbReference type="PANTHER" id="PTHR37984">
    <property type="entry name" value="PROTEIN CBG26694"/>
    <property type="match status" value="1"/>
</dbReference>
<dbReference type="SUPFAM" id="SSF50630">
    <property type="entry name" value="Acid proteases"/>
    <property type="match status" value="1"/>
</dbReference>
<dbReference type="GO" id="GO:0071897">
    <property type="term" value="P:DNA biosynthetic process"/>
    <property type="evidence" value="ECO:0007669"/>
    <property type="project" value="UniProtKB-ARBA"/>
</dbReference>
<organism evidence="3">
    <name type="scientific">Cacopsylla melanoneura</name>
    <dbReference type="NCBI Taxonomy" id="428564"/>
    <lineage>
        <taxon>Eukaryota</taxon>
        <taxon>Metazoa</taxon>
        <taxon>Ecdysozoa</taxon>
        <taxon>Arthropoda</taxon>
        <taxon>Hexapoda</taxon>
        <taxon>Insecta</taxon>
        <taxon>Pterygota</taxon>
        <taxon>Neoptera</taxon>
        <taxon>Paraneoptera</taxon>
        <taxon>Hemiptera</taxon>
        <taxon>Sternorrhyncha</taxon>
        <taxon>Psylloidea</taxon>
        <taxon>Psyllidae</taxon>
        <taxon>Psyllinae</taxon>
        <taxon>Cacopsylla</taxon>
    </lineage>
</organism>
<dbReference type="CDD" id="cd05481">
    <property type="entry name" value="retropepsin_like_LTR_1"/>
    <property type="match status" value="1"/>
</dbReference>
<sequence>MKIGNKPNSSGSFYARKFSQGRKSACGKCGLQFHTNKKCPAAKAKCHGCSKIGHYSKMCRFKHNVSTVQENCESEQSNYLGNSTYFIGSVNNIGPESKGKWSVLACLNNKKEVPIRMFIDTGAEANVLSLNDFKMLKLPKSSIKETMSKLTNYGGSEIPIIGQCVLDCKINNRSMLTRFFVCDSDQPTILGLRSCENFEIIKKVCVVKENNFSRFGEYSSLMTQFSDLFTGLGCLPGESHITLKENAQPHVDPPRKVPFKLMTRYKKELENMCANEVIEKVTKPTQWVNSVVLVEKPDQSLRVCLDPKPLNQEILRPRYQLPTLENIRSELTGATHFSKLDASSAFWSVRLDKKSSDLCTFNTPFGRFKFLNFG</sequence>
<dbReference type="PROSITE" id="PS50175">
    <property type="entry name" value="ASP_PROT_RETROV"/>
    <property type="match status" value="1"/>
</dbReference>
<accession>A0A8D8QC11</accession>
<dbReference type="AlphaFoldDB" id="A0A8D8QC11"/>
<keyword evidence="1" id="KW-0378">Hydrolase</keyword>
<dbReference type="FunFam" id="3.10.10.10:FF:000003">
    <property type="entry name" value="Retrovirus-related Pol polyprotein from transposon 297-like Protein"/>
    <property type="match status" value="1"/>
</dbReference>
<protein>
    <submittedName>
        <fullName evidence="3">Uncharacterized protein K02A2.6</fullName>
    </submittedName>
</protein>
<dbReference type="InterPro" id="IPR001995">
    <property type="entry name" value="Peptidase_A2_cat"/>
</dbReference>
<dbReference type="InterPro" id="IPR050951">
    <property type="entry name" value="Retrovirus_Pol_polyprotein"/>
</dbReference>
<dbReference type="Gene3D" id="3.10.10.10">
    <property type="entry name" value="HIV Type 1 Reverse Transcriptase, subunit A, domain 1"/>
    <property type="match status" value="1"/>
</dbReference>
<dbReference type="GO" id="GO:0004190">
    <property type="term" value="F:aspartic-type endopeptidase activity"/>
    <property type="evidence" value="ECO:0007669"/>
    <property type="project" value="InterPro"/>
</dbReference>
<dbReference type="InterPro" id="IPR021109">
    <property type="entry name" value="Peptidase_aspartic_dom_sf"/>
</dbReference>
<feature type="domain" description="Peptidase A2" evidence="2">
    <location>
        <begin position="115"/>
        <end position="155"/>
    </location>
</feature>
<dbReference type="EMBL" id="HBUF01068742">
    <property type="protein sequence ID" value="CAG6628740.1"/>
    <property type="molecule type" value="Transcribed_RNA"/>
</dbReference>
<dbReference type="InterPro" id="IPR043502">
    <property type="entry name" value="DNA/RNA_pol_sf"/>
</dbReference>
<dbReference type="SUPFAM" id="SSF56672">
    <property type="entry name" value="DNA/RNA polymerases"/>
    <property type="match status" value="1"/>
</dbReference>
<dbReference type="Gene3D" id="2.40.70.10">
    <property type="entry name" value="Acid Proteases"/>
    <property type="match status" value="1"/>
</dbReference>
<dbReference type="GO" id="GO:0006508">
    <property type="term" value="P:proteolysis"/>
    <property type="evidence" value="ECO:0007669"/>
    <property type="project" value="InterPro"/>
</dbReference>
<proteinExistence type="predicted"/>
<evidence type="ECO:0000256" key="1">
    <source>
        <dbReference type="ARBA" id="ARBA00022801"/>
    </source>
</evidence>
<dbReference type="InterPro" id="IPR043128">
    <property type="entry name" value="Rev_trsase/Diguanyl_cyclase"/>
</dbReference>
<evidence type="ECO:0000259" key="2">
    <source>
        <dbReference type="PROSITE" id="PS50175"/>
    </source>
</evidence>
<dbReference type="PANTHER" id="PTHR37984:SF7">
    <property type="entry name" value="INTEGRASE CATALYTIC DOMAIN-CONTAINING PROTEIN"/>
    <property type="match status" value="1"/>
</dbReference>
<evidence type="ECO:0000313" key="3">
    <source>
        <dbReference type="EMBL" id="CAG6628740.1"/>
    </source>
</evidence>
<dbReference type="Gene3D" id="3.30.70.270">
    <property type="match status" value="1"/>
</dbReference>
<dbReference type="Gene3D" id="4.10.60.10">
    <property type="entry name" value="Zinc finger, CCHC-type"/>
    <property type="match status" value="1"/>
</dbReference>
<reference evidence="3" key="1">
    <citation type="submission" date="2021-05" db="EMBL/GenBank/DDBJ databases">
        <authorList>
            <person name="Alioto T."/>
            <person name="Alioto T."/>
            <person name="Gomez Garrido J."/>
        </authorList>
    </citation>
    <scope>NUCLEOTIDE SEQUENCE</scope>
</reference>